<accession>A0ACA9NKT0</accession>
<organism evidence="1 2">
    <name type="scientific">Cetraspora pellucida</name>
    <dbReference type="NCBI Taxonomy" id="1433469"/>
    <lineage>
        <taxon>Eukaryota</taxon>
        <taxon>Fungi</taxon>
        <taxon>Fungi incertae sedis</taxon>
        <taxon>Mucoromycota</taxon>
        <taxon>Glomeromycotina</taxon>
        <taxon>Glomeromycetes</taxon>
        <taxon>Diversisporales</taxon>
        <taxon>Gigasporaceae</taxon>
        <taxon>Cetraspora</taxon>
    </lineage>
</organism>
<comment type="caution">
    <text evidence="1">The sequence shown here is derived from an EMBL/GenBank/DDBJ whole genome shotgun (WGS) entry which is preliminary data.</text>
</comment>
<evidence type="ECO:0000313" key="1">
    <source>
        <dbReference type="EMBL" id="CAG8651227.1"/>
    </source>
</evidence>
<reference evidence="1" key="1">
    <citation type="submission" date="2021-06" db="EMBL/GenBank/DDBJ databases">
        <authorList>
            <person name="Kallberg Y."/>
            <person name="Tangrot J."/>
            <person name="Rosling A."/>
        </authorList>
    </citation>
    <scope>NUCLEOTIDE SEQUENCE</scope>
    <source>
        <strain evidence="1">28 12/20/2015</strain>
    </source>
</reference>
<evidence type="ECO:0000313" key="2">
    <source>
        <dbReference type="Proteomes" id="UP000789366"/>
    </source>
</evidence>
<dbReference type="EMBL" id="CAJVPW010014100">
    <property type="protein sequence ID" value="CAG8651227.1"/>
    <property type="molecule type" value="Genomic_DNA"/>
</dbReference>
<protein>
    <submittedName>
        <fullName evidence="1">8169_t:CDS:1</fullName>
    </submittedName>
</protein>
<gene>
    <name evidence="1" type="ORF">SPELUC_LOCUS8921</name>
</gene>
<name>A0ACA9NKT0_9GLOM</name>
<proteinExistence type="predicted"/>
<keyword evidence="2" id="KW-1185">Reference proteome</keyword>
<sequence>MFSLEIFTIILNEYDFTNFHEIKQISVVNKTFYSIIKKLLLNVTLKYKNDQYYLTVNEESEYCDDEIYKQMIVLFDDWIINDVYFRNRNNYYKSFIYECKKFLIPKNLYNFRLENYFHICEHPSDHDATIINIHTSKLYEIEDINEFNIFDSNESAYIYSTIGTKDLFFISFKYIRTQFSKENLNEI</sequence>
<dbReference type="Proteomes" id="UP000789366">
    <property type="component" value="Unassembled WGS sequence"/>
</dbReference>